<dbReference type="InterPro" id="IPR000160">
    <property type="entry name" value="GGDEF_dom"/>
</dbReference>
<organism evidence="10 11">
    <name type="scientific">Sporomusa ovata</name>
    <dbReference type="NCBI Taxonomy" id="2378"/>
    <lineage>
        <taxon>Bacteria</taxon>
        <taxon>Bacillati</taxon>
        <taxon>Bacillota</taxon>
        <taxon>Negativicutes</taxon>
        <taxon>Selenomonadales</taxon>
        <taxon>Sporomusaceae</taxon>
        <taxon>Sporomusa</taxon>
    </lineage>
</organism>
<dbReference type="Pfam" id="PF02743">
    <property type="entry name" value="dCache_1"/>
    <property type="match status" value="1"/>
</dbReference>
<evidence type="ECO:0000313" key="10">
    <source>
        <dbReference type="EMBL" id="CQR73546.1"/>
    </source>
</evidence>
<accession>A0A0U1L1I7</accession>
<dbReference type="EMBL" id="CTRP01000014">
    <property type="protein sequence ID" value="CQR73546.1"/>
    <property type="molecule type" value="Genomic_DNA"/>
</dbReference>
<feature type="coiled-coil region" evidence="6">
    <location>
        <begin position="365"/>
        <end position="392"/>
    </location>
</feature>
<dbReference type="SUPFAM" id="SSF141868">
    <property type="entry name" value="EAL domain-like"/>
    <property type="match status" value="1"/>
</dbReference>
<dbReference type="InterPro" id="IPR052155">
    <property type="entry name" value="Biofilm_reg_signaling"/>
</dbReference>
<dbReference type="CDD" id="cd01949">
    <property type="entry name" value="GGDEF"/>
    <property type="match status" value="1"/>
</dbReference>
<gene>
    <name evidence="10" type="ORF">SpAn4DRAFT_0008</name>
</gene>
<keyword evidence="2" id="KW-1003">Cell membrane</keyword>
<evidence type="ECO:0000256" key="6">
    <source>
        <dbReference type="SAM" id="Coils"/>
    </source>
</evidence>
<dbReference type="Gene3D" id="3.30.450.20">
    <property type="entry name" value="PAS domain"/>
    <property type="match status" value="1"/>
</dbReference>
<dbReference type="CDD" id="cd01948">
    <property type="entry name" value="EAL"/>
    <property type="match status" value="1"/>
</dbReference>
<dbReference type="InterPro" id="IPR001633">
    <property type="entry name" value="EAL_dom"/>
</dbReference>
<keyword evidence="11" id="KW-1185">Reference proteome</keyword>
<dbReference type="InterPro" id="IPR043128">
    <property type="entry name" value="Rev_trsase/Diguanyl_cyclase"/>
</dbReference>
<evidence type="ECO:0000256" key="4">
    <source>
        <dbReference type="ARBA" id="ARBA00022989"/>
    </source>
</evidence>
<dbReference type="InterPro" id="IPR003018">
    <property type="entry name" value="GAF"/>
</dbReference>
<dbReference type="Gene3D" id="3.30.70.270">
    <property type="match status" value="1"/>
</dbReference>
<keyword evidence="3 7" id="KW-0812">Transmembrane</keyword>
<dbReference type="NCBIfam" id="TIGR00254">
    <property type="entry name" value="GGDEF"/>
    <property type="match status" value="1"/>
</dbReference>
<protein>
    <submittedName>
        <fullName evidence="10">Diguanylate cyclase/phosphodiesterase (GGDEF &amp; EAL domains) with PAS/PAC sensor(S)</fullName>
    </submittedName>
</protein>
<dbReference type="AlphaFoldDB" id="A0A0U1L1I7"/>
<dbReference type="SUPFAM" id="SSF55781">
    <property type="entry name" value="GAF domain-like"/>
    <property type="match status" value="1"/>
</dbReference>
<feature type="domain" description="GGDEF" evidence="9">
    <location>
        <begin position="625"/>
        <end position="759"/>
    </location>
</feature>
<keyword evidence="6" id="KW-0175">Coiled coil</keyword>
<keyword evidence="5 7" id="KW-0472">Membrane</keyword>
<keyword evidence="4 7" id="KW-1133">Transmembrane helix</keyword>
<dbReference type="CDD" id="cd18773">
    <property type="entry name" value="PDC1_HK_sensor"/>
    <property type="match status" value="1"/>
</dbReference>
<dbReference type="SMART" id="SM00052">
    <property type="entry name" value="EAL"/>
    <property type="match status" value="1"/>
</dbReference>
<dbReference type="Pfam" id="PF00990">
    <property type="entry name" value="GGDEF"/>
    <property type="match status" value="1"/>
</dbReference>
<dbReference type="PANTHER" id="PTHR44757:SF2">
    <property type="entry name" value="BIOFILM ARCHITECTURE MAINTENANCE PROTEIN MBAA"/>
    <property type="match status" value="1"/>
</dbReference>
<comment type="subcellular location">
    <subcellularLocation>
        <location evidence="1">Cell membrane</location>
        <topology evidence="1">Multi-pass membrane protein</topology>
    </subcellularLocation>
</comment>
<dbReference type="InterPro" id="IPR029016">
    <property type="entry name" value="GAF-like_dom_sf"/>
</dbReference>
<dbReference type="InterPro" id="IPR035919">
    <property type="entry name" value="EAL_sf"/>
</dbReference>
<sequence length="1029" mass="115936">MLQRNSMRFSLRIIILGLFAFLLFNTVNYYLLSTSYYKHLTEENTVYSETVALSISSFLEMAYQVGAEMAQSQEVRSMKVQEQQLFLLNRFSQHGFFENLIIQRAADGLQTVRVRGIPTSRPNRWWFRRLLQEQQPFVSPSFYSFSSDMQVPATVIGLFFPITQDEDDTLVAVMAALLRVDEIQERVGQFYHGDERYTYVLDETGTVIVHPDSQQIKEHYNYKTGQKTLVARDAAGKVLLLNTSEYKLEYQPITLPQGLMQASAQALDGIQGNTEYQDLEGNTILCSYAPVRLPGYAASWAILTVQNKTLALAPLRNAAITHILLSFFIFSGLAALLLRQSRAVDLRTLQLHDSNTALQIEVTERSHAEIKLTAANEELLAINEELLAVTDELHHSNEHMQQEIQIRQTTEGKLRLRELQHRAMVQLFTDNTAALDVQMQTMLDSALQLTDAANGYIAFLEDGRLQTRYIRGSHTPFPGQFLSTTGGLCPLLLATGRLQYTEDYQSFPNRLRDIYWQDISTAIMVPLKPTNDKIIGCLTIIWLHTVHPMEPDALEMLQQYADLSALAFQAAKLKEDLQLELVQRKQLHEQLSRIAFRDALTGLPNRACLLTRLEEEIQLPDASIRSCALFFVDLDDLKSINDNFGHFAGDTVIIAAGEKLVQTMAGSNAFIARLGGDEFIVLVTNYTDVQQLAKIAERLVENLCQDYPLAATNVRISGSIGIASYPHDGTTVEELLKKSDNAMYAAKAAGRNCWRFFDPAMLSDAQEKLRLTNSLRHALENNELSLVYQPQLSLKDDRLIAFEALLRWHSTEHGCVPPGRFIPLAEQSQLIIPIGEWILSQACQFIQTLSKLGYADIRIAVNLSPKQLADDHFVGMVKQLLHTTQILPNQLELEITESALLTALDESCSKLHKLKDLGVSLALDDFGTGYSSLTHLRLFPVKTLKIDKSFIDNIPGKDNTLVDSLIRFAQSLKMNVVAEGVERQEQLDFLRVCGCDLVQGYFFSQPLPTKNAITFLQAHSTRNSCDDHN</sequence>
<dbReference type="PANTHER" id="PTHR44757">
    <property type="entry name" value="DIGUANYLATE CYCLASE DGCP"/>
    <property type="match status" value="1"/>
</dbReference>
<dbReference type="InterPro" id="IPR033479">
    <property type="entry name" value="dCache_1"/>
</dbReference>
<dbReference type="Pfam" id="PF00563">
    <property type="entry name" value="EAL"/>
    <property type="match status" value="1"/>
</dbReference>
<dbReference type="InterPro" id="IPR029787">
    <property type="entry name" value="Nucleotide_cyclase"/>
</dbReference>
<evidence type="ECO:0000256" key="2">
    <source>
        <dbReference type="ARBA" id="ARBA00022475"/>
    </source>
</evidence>
<evidence type="ECO:0000259" key="9">
    <source>
        <dbReference type="PROSITE" id="PS50887"/>
    </source>
</evidence>
<dbReference type="SMART" id="SM00065">
    <property type="entry name" value="GAF"/>
    <property type="match status" value="1"/>
</dbReference>
<evidence type="ECO:0000256" key="5">
    <source>
        <dbReference type="ARBA" id="ARBA00023136"/>
    </source>
</evidence>
<evidence type="ECO:0000256" key="3">
    <source>
        <dbReference type="ARBA" id="ARBA00022692"/>
    </source>
</evidence>
<feature type="domain" description="EAL" evidence="8">
    <location>
        <begin position="768"/>
        <end position="1020"/>
    </location>
</feature>
<feature type="transmembrane region" description="Helical" evidence="7">
    <location>
        <begin position="12"/>
        <end position="32"/>
    </location>
</feature>
<name>A0A0U1L1I7_9FIRM</name>
<reference evidence="11" key="1">
    <citation type="submission" date="2015-03" db="EMBL/GenBank/DDBJ databases">
        <authorList>
            <person name="Nijsse Bart"/>
        </authorList>
    </citation>
    <scope>NUCLEOTIDE SEQUENCE [LARGE SCALE GENOMIC DNA]</scope>
</reference>
<proteinExistence type="predicted"/>
<dbReference type="RefSeq" id="WP_021170825.1">
    <property type="nucleotide sequence ID" value="NZ_CTRP01000014.1"/>
</dbReference>
<dbReference type="GO" id="GO:0005886">
    <property type="term" value="C:plasma membrane"/>
    <property type="evidence" value="ECO:0007669"/>
    <property type="project" value="UniProtKB-SubCell"/>
</dbReference>
<dbReference type="Gene3D" id="3.30.450.40">
    <property type="match status" value="1"/>
</dbReference>
<dbReference type="PROSITE" id="PS50883">
    <property type="entry name" value="EAL"/>
    <property type="match status" value="1"/>
</dbReference>
<dbReference type="Gene3D" id="3.20.20.450">
    <property type="entry name" value="EAL domain"/>
    <property type="match status" value="1"/>
</dbReference>
<evidence type="ECO:0000256" key="7">
    <source>
        <dbReference type="SAM" id="Phobius"/>
    </source>
</evidence>
<dbReference type="Proteomes" id="UP000049855">
    <property type="component" value="Unassembled WGS sequence"/>
</dbReference>
<dbReference type="SUPFAM" id="SSF55073">
    <property type="entry name" value="Nucleotide cyclase"/>
    <property type="match status" value="1"/>
</dbReference>
<evidence type="ECO:0000313" key="11">
    <source>
        <dbReference type="Proteomes" id="UP000049855"/>
    </source>
</evidence>
<evidence type="ECO:0000259" key="8">
    <source>
        <dbReference type="PROSITE" id="PS50883"/>
    </source>
</evidence>
<evidence type="ECO:0000256" key="1">
    <source>
        <dbReference type="ARBA" id="ARBA00004651"/>
    </source>
</evidence>
<dbReference type="SMART" id="SM00267">
    <property type="entry name" value="GGDEF"/>
    <property type="match status" value="1"/>
</dbReference>
<dbReference type="PROSITE" id="PS50887">
    <property type="entry name" value="GGDEF"/>
    <property type="match status" value="1"/>
</dbReference>